<protein>
    <submittedName>
        <fullName evidence="3">Type II/IV secretion system protein</fullName>
    </submittedName>
</protein>
<dbReference type="Gene3D" id="3.40.50.300">
    <property type="entry name" value="P-loop containing nucleotide triphosphate hydrolases"/>
    <property type="match status" value="1"/>
</dbReference>
<dbReference type="Pfam" id="PF00437">
    <property type="entry name" value="T2SSE"/>
    <property type="match status" value="1"/>
</dbReference>
<reference evidence="3" key="1">
    <citation type="submission" date="2020-10" db="EMBL/GenBank/DDBJ databases">
        <authorList>
            <person name="Hahn C.J."/>
            <person name="Laso-Perez R."/>
            <person name="Vulcano F."/>
            <person name="Vaziourakis K.-M."/>
            <person name="Stokke R."/>
            <person name="Steen I.H."/>
            <person name="Teske A."/>
            <person name="Boetius A."/>
            <person name="Liebeke M."/>
            <person name="Amann R."/>
            <person name="Knittel K."/>
        </authorList>
    </citation>
    <scope>NUCLEOTIDE SEQUENCE</scope>
    <source>
        <strain evidence="3">Gfbio:e3339647-f889-4370-9287-4fb5cb688e4c:AG394J04_GoMArc1</strain>
    </source>
</reference>
<comment type="similarity">
    <text evidence="1">Belongs to the GSP E family.</text>
</comment>
<accession>A0A811T490</accession>
<dbReference type="Gene3D" id="1.10.390.40">
    <property type="match status" value="1"/>
</dbReference>
<dbReference type="Proteomes" id="UP000603056">
    <property type="component" value="Unassembled WGS sequence"/>
</dbReference>
<dbReference type="InterPro" id="IPR050921">
    <property type="entry name" value="T4SS_GSP_E_ATPase"/>
</dbReference>
<proteinExistence type="inferred from homology"/>
<evidence type="ECO:0000256" key="1">
    <source>
        <dbReference type="ARBA" id="ARBA00006611"/>
    </source>
</evidence>
<dbReference type="AlphaFoldDB" id="A0A811T490"/>
<comment type="caution">
    <text evidence="3">The sequence shown here is derived from an EMBL/GenBank/DDBJ whole genome shotgun (WGS) entry which is preliminary data.</text>
</comment>
<dbReference type="EMBL" id="CAJHIP010000006">
    <property type="protein sequence ID" value="CAD6491974.1"/>
    <property type="molecule type" value="Genomic_DNA"/>
</dbReference>
<dbReference type="Gene3D" id="3.30.450.370">
    <property type="match status" value="1"/>
</dbReference>
<evidence type="ECO:0000259" key="2">
    <source>
        <dbReference type="Pfam" id="PF00437"/>
    </source>
</evidence>
<dbReference type="InterPro" id="IPR001482">
    <property type="entry name" value="T2SS/T4SS_dom"/>
</dbReference>
<dbReference type="PANTHER" id="PTHR30486">
    <property type="entry name" value="TWITCHING MOTILITY PROTEIN PILT"/>
    <property type="match status" value="1"/>
</dbReference>
<name>A0A811T490_9EURY</name>
<dbReference type="FunFam" id="3.40.50.300:FF:002252">
    <property type="entry name" value="Type IV secretion system protein"/>
    <property type="match status" value="1"/>
</dbReference>
<dbReference type="GO" id="GO:0016887">
    <property type="term" value="F:ATP hydrolysis activity"/>
    <property type="evidence" value="ECO:0007669"/>
    <property type="project" value="InterPro"/>
</dbReference>
<sequence length="533" mass="60235">MNLKEAAANNPHLSRYVAEFTRKSGKAPIFYASLSKEMGDIEFINIIYPVGDPIFIHVFGAKENRKYHTIEPKLNSVEKIKYKKLLSIILEKAIQEPVPSDDTELRQTIIKLVDKNTSSNTSFLNRGQNKVQINQNEKKKVIYFIDRDIIGNSILEPIMRDPYIEDVHSIGANNIFLIHKVFDLIETDIRFKDETHLSAFLRSMSERIDRPVSEAKPIVDASLPDGSRINIIFSNDISRRGASFTIRKFQDTPSSIIQLIKWGTISTEIAAYLWLCLEYGMSAFVCGETASGKTTALNAAMAFINPASKIFTAEDTAEVKPPHRVWQQLLTRESGPAESRVEMFSLLKAALRSRPDYIIVGEIRGEEGSVAFQAMQTGHSVMATFHASSVKKMIQRFTGNPINVPVTFIDNLNICIILQAAYVKGKFLRKCTAIEELVGYSQEAGGVITRAVFEWNPGTDVHLFRGLNNSYILENKIAEKAGYLDKREIYEEMFLRARILDEMVTRDIVEYDKVLEIISSYYSKGMDGLPFSI</sequence>
<organism evidence="3 4">
    <name type="scientific">Candidatus Argoarchaeum ethanivorans</name>
    <dbReference type="NCBI Taxonomy" id="2608793"/>
    <lineage>
        <taxon>Archaea</taxon>
        <taxon>Methanobacteriati</taxon>
        <taxon>Methanobacteriota</taxon>
        <taxon>Stenosarchaea group</taxon>
        <taxon>Methanomicrobia</taxon>
        <taxon>Methanosarcinales</taxon>
        <taxon>Methanosarcinales incertae sedis</taxon>
        <taxon>GOM Arc I cluster</taxon>
        <taxon>Candidatus Argoarchaeum</taxon>
    </lineage>
</organism>
<dbReference type="SUPFAM" id="SSF52540">
    <property type="entry name" value="P-loop containing nucleoside triphosphate hydrolases"/>
    <property type="match status" value="1"/>
</dbReference>
<dbReference type="InterPro" id="IPR027417">
    <property type="entry name" value="P-loop_NTPase"/>
</dbReference>
<dbReference type="CDD" id="cd01130">
    <property type="entry name" value="VirB11-like_ATPase"/>
    <property type="match status" value="1"/>
</dbReference>
<feature type="domain" description="Bacterial type II secretion system protein E" evidence="2">
    <location>
        <begin position="153"/>
        <end position="398"/>
    </location>
</feature>
<evidence type="ECO:0000313" key="4">
    <source>
        <dbReference type="Proteomes" id="UP000603056"/>
    </source>
</evidence>
<evidence type="ECO:0000313" key="3">
    <source>
        <dbReference type="EMBL" id="CAD6491974.1"/>
    </source>
</evidence>
<dbReference type="PANTHER" id="PTHR30486:SF14">
    <property type="entry name" value="FLAGELLA ACCESSORY PROTEIN I"/>
    <property type="match status" value="1"/>
</dbReference>
<gene>
    <name evidence="3" type="ORF">FFODKBPE_00246</name>
</gene>